<dbReference type="EMBL" id="JAUSQZ010000001">
    <property type="protein sequence ID" value="MDP9828348.1"/>
    <property type="molecule type" value="Genomic_DNA"/>
</dbReference>
<feature type="compositionally biased region" description="Basic and acidic residues" evidence="1">
    <location>
        <begin position="30"/>
        <end position="42"/>
    </location>
</feature>
<keyword evidence="3" id="KW-1185">Reference proteome</keyword>
<evidence type="ECO:0000313" key="2">
    <source>
        <dbReference type="EMBL" id="MDP9828348.1"/>
    </source>
</evidence>
<dbReference type="Proteomes" id="UP001235712">
    <property type="component" value="Unassembled WGS sequence"/>
</dbReference>
<reference evidence="2 3" key="1">
    <citation type="submission" date="2023-07" db="EMBL/GenBank/DDBJ databases">
        <title>Sequencing the genomes of 1000 actinobacteria strains.</title>
        <authorList>
            <person name="Klenk H.-P."/>
        </authorList>
    </citation>
    <scope>NUCLEOTIDE SEQUENCE [LARGE SCALE GENOMIC DNA]</scope>
    <source>
        <strain evidence="2 3">DSM 44388</strain>
    </source>
</reference>
<name>A0ABT9P6N9_9ACTN</name>
<organism evidence="2 3">
    <name type="scientific">Kineosporia succinea</name>
    <dbReference type="NCBI Taxonomy" id="84632"/>
    <lineage>
        <taxon>Bacteria</taxon>
        <taxon>Bacillati</taxon>
        <taxon>Actinomycetota</taxon>
        <taxon>Actinomycetes</taxon>
        <taxon>Kineosporiales</taxon>
        <taxon>Kineosporiaceae</taxon>
        <taxon>Kineosporia</taxon>
    </lineage>
</organism>
<gene>
    <name evidence="2" type="ORF">J2S57_004097</name>
</gene>
<sequence length="147" mass="15253">MVTSMDASGADVPDGLELVLSSEPGELEGDLDREVTDERDRQPVPQTSPGPVTEVTDHGSGDRGVLRPGDPEPAQPPGGEDLGTGVDLLDGVDPEPEYRPALIDIDDESMALVPGESPTDAGTNGDLSTGVEVEDTLMAVDDYGDVL</sequence>
<feature type="region of interest" description="Disordered" evidence="1">
    <location>
        <begin position="1"/>
        <end position="97"/>
    </location>
</feature>
<evidence type="ECO:0008006" key="4">
    <source>
        <dbReference type="Google" id="ProtNLM"/>
    </source>
</evidence>
<evidence type="ECO:0000313" key="3">
    <source>
        <dbReference type="Proteomes" id="UP001235712"/>
    </source>
</evidence>
<proteinExistence type="predicted"/>
<feature type="compositionally biased region" description="Basic and acidic residues" evidence="1">
    <location>
        <begin position="55"/>
        <end position="65"/>
    </location>
</feature>
<dbReference type="RefSeq" id="WP_307245437.1">
    <property type="nucleotide sequence ID" value="NZ_JAUSQZ010000001.1"/>
</dbReference>
<evidence type="ECO:0000256" key="1">
    <source>
        <dbReference type="SAM" id="MobiDB-lite"/>
    </source>
</evidence>
<comment type="caution">
    <text evidence="2">The sequence shown here is derived from an EMBL/GenBank/DDBJ whole genome shotgun (WGS) entry which is preliminary data.</text>
</comment>
<protein>
    <recommendedName>
        <fullName evidence="4">DUF5709 domain-containing protein</fullName>
    </recommendedName>
</protein>
<accession>A0ABT9P6N9</accession>